<dbReference type="InterPro" id="IPR025877">
    <property type="entry name" value="MobA-like_NTP_Trfase"/>
</dbReference>
<proteinExistence type="predicted"/>
<dbReference type="RefSeq" id="WP_275819307.1">
    <property type="nucleotide sequence ID" value="NZ_JARHUD010000001.1"/>
</dbReference>
<evidence type="ECO:0000256" key="2">
    <source>
        <dbReference type="ARBA" id="ARBA00022842"/>
    </source>
</evidence>
<evidence type="ECO:0000313" key="4">
    <source>
        <dbReference type="EMBL" id="MDF2094648.1"/>
    </source>
</evidence>
<dbReference type="SUPFAM" id="SSF53448">
    <property type="entry name" value="Nucleotide-diphospho-sugar transferases"/>
    <property type="match status" value="1"/>
</dbReference>
<gene>
    <name evidence="4" type="ORF">P2G67_01500</name>
</gene>
<sequence>MSAAAPPPGTVTALVLAGQRGPDDPVARHSGQRWKALAPVAGRPMVERVLDALLAARSIDKIAVAAPTPDLLSEIEGLRPALESGRIVMLPTGAGPAGSVAAGWKQLGYPCPTLVTTADHALLTPALIDAFCARSLAQESDIDAALVPASAIRAAFPESRRTFLRFREESYSGANLFALKRPAAADAIAFWQSVEQDRKRPWRIARRVGPGTLLAYLLRRLTLEHAMGRLSRVAGAQARTVILPEAWAAVDVDKPEDLALAERILASRNAEA</sequence>
<dbReference type="Proteomes" id="UP001215503">
    <property type="component" value="Unassembled WGS sequence"/>
</dbReference>
<comment type="caution">
    <text evidence="4">The sequence shown here is derived from an EMBL/GenBank/DDBJ whole genome shotgun (WGS) entry which is preliminary data.</text>
</comment>
<evidence type="ECO:0000256" key="1">
    <source>
        <dbReference type="ARBA" id="ARBA00022679"/>
    </source>
</evidence>
<dbReference type="PANTHER" id="PTHR19136:SF81">
    <property type="entry name" value="MOLYBDENUM COFACTOR GUANYLYLTRANSFERASE"/>
    <property type="match status" value="1"/>
</dbReference>
<dbReference type="InterPro" id="IPR029044">
    <property type="entry name" value="Nucleotide-diphossugar_trans"/>
</dbReference>
<keyword evidence="5" id="KW-1185">Reference proteome</keyword>
<name>A0ABT5YI87_9PROT</name>
<evidence type="ECO:0000259" key="3">
    <source>
        <dbReference type="Pfam" id="PF12804"/>
    </source>
</evidence>
<evidence type="ECO:0000313" key="5">
    <source>
        <dbReference type="Proteomes" id="UP001215503"/>
    </source>
</evidence>
<feature type="domain" description="MobA-like NTP transferase" evidence="3">
    <location>
        <begin position="13"/>
        <end position="142"/>
    </location>
</feature>
<dbReference type="Gene3D" id="3.90.550.10">
    <property type="entry name" value="Spore Coat Polysaccharide Biosynthesis Protein SpsA, Chain A"/>
    <property type="match status" value="1"/>
</dbReference>
<accession>A0ABT5YI87</accession>
<reference evidence="4 5" key="1">
    <citation type="submission" date="2023-03" db="EMBL/GenBank/DDBJ databases">
        <title>Fodinicurvata sp. CAU 1616 isolated from sea sendiment.</title>
        <authorList>
            <person name="Kim W."/>
        </authorList>
    </citation>
    <scope>NUCLEOTIDE SEQUENCE [LARGE SCALE GENOMIC DNA]</scope>
    <source>
        <strain evidence="4 5">CAU 1616</strain>
    </source>
</reference>
<dbReference type="PANTHER" id="PTHR19136">
    <property type="entry name" value="MOLYBDENUM COFACTOR GUANYLYLTRANSFERASE"/>
    <property type="match status" value="1"/>
</dbReference>
<organism evidence="4 5">
    <name type="scientific">Aquibaculum arenosum</name>
    <dbReference type="NCBI Taxonomy" id="3032591"/>
    <lineage>
        <taxon>Bacteria</taxon>
        <taxon>Pseudomonadati</taxon>
        <taxon>Pseudomonadota</taxon>
        <taxon>Alphaproteobacteria</taxon>
        <taxon>Rhodospirillales</taxon>
        <taxon>Rhodovibrionaceae</taxon>
        <taxon>Aquibaculum</taxon>
    </lineage>
</organism>
<keyword evidence="1" id="KW-0808">Transferase</keyword>
<dbReference type="EMBL" id="JARHUD010000001">
    <property type="protein sequence ID" value="MDF2094648.1"/>
    <property type="molecule type" value="Genomic_DNA"/>
</dbReference>
<protein>
    <submittedName>
        <fullName evidence="4">Nucleotidyltransferase family protein</fullName>
    </submittedName>
</protein>
<keyword evidence="2" id="KW-0460">Magnesium</keyword>
<dbReference type="Pfam" id="PF12804">
    <property type="entry name" value="NTP_transf_3"/>
    <property type="match status" value="1"/>
</dbReference>